<keyword evidence="3" id="KW-1185">Reference proteome</keyword>
<dbReference type="PANTHER" id="PTHR31147">
    <property type="entry name" value="ACYL TRANSFERASE 4"/>
    <property type="match status" value="1"/>
</dbReference>
<dbReference type="Proteomes" id="UP000325577">
    <property type="component" value="Linkage Group LG0"/>
</dbReference>
<dbReference type="Pfam" id="PF02458">
    <property type="entry name" value="Transferase"/>
    <property type="match status" value="1"/>
</dbReference>
<comment type="similarity">
    <text evidence="1">Belongs to the plant acyltransferase family.</text>
</comment>
<dbReference type="InterPro" id="IPR050898">
    <property type="entry name" value="Plant_acyltransferase"/>
</dbReference>
<proteinExistence type="inferred from homology"/>
<dbReference type="AlphaFoldDB" id="A0A5J5C6I5"/>
<accession>A0A5J5C6I5</accession>
<name>A0A5J5C6I5_9ASTE</name>
<protein>
    <submittedName>
        <fullName evidence="2">Uncharacterized protein</fullName>
    </submittedName>
</protein>
<dbReference type="EMBL" id="CM018031">
    <property type="protein sequence ID" value="KAA8549477.1"/>
    <property type="molecule type" value="Genomic_DNA"/>
</dbReference>
<dbReference type="Gene3D" id="3.30.559.10">
    <property type="entry name" value="Chloramphenicol acetyltransferase-like domain"/>
    <property type="match status" value="1"/>
</dbReference>
<evidence type="ECO:0000256" key="1">
    <source>
        <dbReference type="ARBA" id="ARBA00009861"/>
    </source>
</evidence>
<dbReference type="PANTHER" id="PTHR31147:SF25">
    <property type="entry name" value="HXXXD-TYPE ACYL-TRANSFERASE FAMILY PROTEIN"/>
    <property type="match status" value="1"/>
</dbReference>
<organism evidence="2 3">
    <name type="scientific">Nyssa sinensis</name>
    <dbReference type="NCBI Taxonomy" id="561372"/>
    <lineage>
        <taxon>Eukaryota</taxon>
        <taxon>Viridiplantae</taxon>
        <taxon>Streptophyta</taxon>
        <taxon>Embryophyta</taxon>
        <taxon>Tracheophyta</taxon>
        <taxon>Spermatophyta</taxon>
        <taxon>Magnoliopsida</taxon>
        <taxon>eudicotyledons</taxon>
        <taxon>Gunneridae</taxon>
        <taxon>Pentapetalae</taxon>
        <taxon>asterids</taxon>
        <taxon>Cornales</taxon>
        <taxon>Nyssaceae</taxon>
        <taxon>Nyssa</taxon>
    </lineage>
</organism>
<evidence type="ECO:0000313" key="2">
    <source>
        <dbReference type="EMBL" id="KAA8549477.1"/>
    </source>
</evidence>
<gene>
    <name evidence="2" type="ORF">F0562_001161</name>
</gene>
<evidence type="ECO:0000313" key="3">
    <source>
        <dbReference type="Proteomes" id="UP000325577"/>
    </source>
</evidence>
<dbReference type="InterPro" id="IPR023213">
    <property type="entry name" value="CAT-like_dom_sf"/>
</dbReference>
<dbReference type="OrthoDB" id="671439at2759"/>
<sequence length="319" mass="35022">MANHHITPFFLEKKDVVLIKPSKPTSPCVLSLSTIDNDHNLELITQTIYVYQASVISTNGSDPACVIEEALSKVLVYYYPLAGKLKRNSDGKLRINCNEDGVPFLEATANCELSSLRYLDGIDVETAEQFVFDWPCDGDGGYHPLVLQLTKFSCGGVGFIHPTFPRSSILPYSSLCAVGPQLLSLLLRSHRHCPSSLSHHHGLPLSLSLSLLETTHATGTSLSLTVTLTPLLGTINELLFVLAQYFSGKMAASFASKWFHAGRSLLGGLNKNSLGLLRTSHEMTCSDFLSQQQRTFIQMRTNLKVVDNLGKTSHVHTSF</sequence>
<reference evidence="2 3" key="1">
    <citation type="submission" date="2019-09" db="EMBL/GenBank/DDBJ databases">
        <title>A chromosome-level genome assembly of the Chinese tupelo Nyssa sinensis.</title>
        <authorList>
            <person name="Yang X."/>
            <person name="Kang M."/>
            <person name="Yang Y."/>
            <person name="Xiong H."/>
            <person name="Wang M."/>
            <person name="Zhang Z."/>
            <person name="Wang Z."/>
            <person name="Wu H."/>
            <person name="Ma T."/>
            <person name="Liu J."/>
            <person name="Xi Z."/>
        </authorList>
    </citation>
    <scope>NUCLEOTIDE SEQUENCE [LARGE SCALE GENOMIC DNA]</scope>
    <source>
        <strain evidence="2">J267</strain>
        <tissue evidence="2">Leaf</tissue>
    </source>
</reference>